<organism evidence="1">
    <name type="scientific">marine sediment metagenome</name>
    <dbReference type="NCBI Taxonomy" id="412755"/>
    <lineage>
        <taxon>unclassified sequences</taxon>
        <taxon>metagenomes</taxon>
        <taxon>ecological metagenomes</taxon>
    </lineage>
</organism>
<feature type="non-terminal residue" evidence="1">
    <location>
        <position position="199"/>
    </location>
</feature>
<dbReference type="AlphaFoldDB" id="X1BBE4"/>
<evidence type="ECO:0000313" key="1">
    <source>
        <dbReference type="EMBL" id="GAG69306.1"/>
    </source>
</evidence>
<proteinExistence type="predicted"/>
<evidence type="ECO:0008006" key="2">
    <source>
        <dbReference type="Google" id="ProtNLM"/>
    </source>
</evidence>
<gene>
    <name evidence="1" type="ORF">S01H4_15422</name>
</gene>
<protein>
    <recommendedName>
        <fullName evidence="2">LNS2/PITP domain-containing protein</fullName>
    </recommendedName>
</protein>
<dbReference type="EMBL" id="BART01006760">
    <property type="protein sequence ID" value="GAG69306.1"/>
    <property type="molecule type" value="Genomic_DNA"/>
</dbReference>
<comment type="caution">
    <text evidence="1">The sequence shown here is derived from an EMBL/GenBank/DDBJ whole genome shotgun (WGS) entry which is preliminary data.</text>
</comment>
<reference evidence="1" key="1">
    <citation type="journal article" date="2014" name="Front. Microbiol.">
        <title>High frequency of phylogenetically diverse reductive dehalogenase-homologous genes in deep subseafloor sedimentary metagenomes.</title>
        <authorList>
            <person name="Kawai M."/>
            <person name="Futagami T."/>
            <person name="Toyoda A."/>
            <person name="Takaki Y."/>
            <person name="Nishi S."/>
            <person name="Hori S."/>
            <person name="Arai W."/>
            <person name="Tsubouchi T."/>
            <person name="Morono Y."/>
            <person name="Uchiyama I."/>
            <person name="Ito T."/>
            <person name="Fujiyama A."/>
            <person name="Inagaki F."/>
            <person name="Takami H."/>
        </authorList>
    </citation>
    <scope>NUCLEOTIDE SEQUENCE</scope>
    <source>
        <strain evidence="1">Expedition CK06-06</strain>
    </source>
</reference>
<name>X1BBE4_9ZZZZ</name>
<sequence length="199" mass="24275">MDREREFNGKRKGKTTIELSEIEELDLKKCFKNWKENNYSIHIFDIDGCITTSFFPNIEKIVDIQETKLILSSAKLFFFFKIYFSSIPKDNLTKVYFLTGRKTEYYREETINLLSELGVKEDQIIFYPNNYTYSRLRYFTFKTYNCLRIILKDKKKSKVYIYDDLPDYFPKLRKILKNQEYFNVSYYEIRDQIDWSYIS</sequence>
<accession>X1BBE4</accession>